<accession>A0A5S9N204</accession>
<dbReference type="Gene3D" id="3.30.360.10">
    <property type="entry name" value="Dihydrodipicolinate Reductase, domain 2"/>
    <property type="match status" value="1"/>
</dbReference>
<dbReference type="EMBL" id="CACSIK010000001">
    <property type="protein sequence ID" value="CAA0082836.1"/>
    <property type="molecule type" value="Genomic_DNA"/>
</dbReference>
<gene>
    <name evidence="4" type="primary">xdh</name>
    <name evidence="4" type="ORF">IHBHHGIJ_00468</name>
    <name evidence="5" type="ORF">KFEGEMFD_00682</name>
</gene>
<dbReference type="EMBL" id="CACSIM010000001">
    <property type="protein sequence ID" value="CAA0083947.1"/>
    <property type="molecule type" value="Genomic_DNA"/>
</dbReference>
<dbReference type="GO" id="GO:0047837">
    <property type="term" value="F:D-xylose 1-dehydrogenase (NADP+) activity"/>
    <property type="evidence" value="ECO:0007669"/>
    <property type="project" value="UniProtKB-EC"/>
</dbReference>
<evidence type="ECO:0000259" key="3">
    <source>
        <dbReference type="Pfam" id="PF22725"/>
    </source>
</evidence>
<dbReference type="InterPro" id="IPR050463">
    <property type="entry name" value="Gfo/Idh/MocA_oxidrdct_glycsds"/>
</dbReference>
<name>A0A5S9N204_9GAMM</name>
<dbReference type="SUPFAM" id="SSF51735">
    <property type="entry name" value="NAD(P)-binding Rossmann-fold domains"/>
    <property type="match status" value="1"/>
</dbReference>
<dbReference type="PANTHER" id="PTHR43818:SF11">
    <property type="entry name" value="BCDNA.GH03377"/>
    <property type="match status" value="1"/>
</dbReference>
<keyword evidence="6" id="KW-1185">Reference proteome</keyword>
<evidence type="ECO:0000313" key="4">
    <source>
        <dbReference type="EMBL" id="CAA0082836.1"/>
    </source>
</evidence>
<dbReference type="InterPro" id="IPR036291">
    <property type="entry name" value="NAD(P)-bd_dom_sf"/>
</dbReference>
<dbReference type="AlphaFoldDB" id="A0A5S9N204"/>
<dbReference type="Gene3D" id="3.40.50.720">
    <property type="entry name" value="NAD(P)-binding Rossmann-like Domain"/>
    <property type="match status" value="1"/>
</dbReference>
<organism evidence="4 6">
    <name type="scientific">Zhongshania aliphaticivorans</name>
    <dbReference type="NCBI Taxonomy" id="1470434"/>
    <lineage>
        <taxon>Bacteria</taxon>
        <taxon>Pseudomonadati</taxon>
        <taxon>Pseudomonadota</taxon>
        <taxon>Gammaproteobacteria</taxon>
        <taxon>Cellvibrionales</taxon>
        <taxon>Spongiibacteraceae</taxon>
        <taxon>Zhongshania</taxon>
    </lineage>
</organism>
<dbReference type="Pfam" id="PF22725">
    <property type="entry name" value="GFO_IDH_MocA_C3"/>
    <property type="match status" value="1"/>
</dbReference>
<dbReference type="Pfam" id="PF01408">
    <property type="entry name" value="GFO_IDH_MocA"/>
    <property type="match status" value="1"/>
</dbReference>
<proteinExistence type="predicted"/>
<feature type="domain" description="Gfo/Idh/MocA-like oxidoreductase N-terminal" evidence="2">
    <location>
        <begin position="5"/>
        <end position="118"/>
    </location>
</feature>
<dbReference type="EC" id="1.1.1.179" evidence="4"/>
<protein>
    <submittedName>
        <fullName evidence="4">D-xylose dehydrogenase</fullName>
        <ecNumber evidence="4">1.1.1.179</ecNumber>
    </submittedName>
</protein>
<feature type="domain" description="GFO/IDH/MocA-like oxidoreductase" evidence="3">
    <location>
        <begin position="132"/>
        <end position="287"/>
    </location>
</feature>
<dbReference type="InterPro" id="IPR000683">
    <property type="entry name" value="Gfo/Idh/MocA-like_OxRdtase_N"/>
</dbReference>
<reference evidence="6 7" key="1">
    <citation type="submission" date="2019-11" db="EMBL/GenBank/DDBJ databases">
        <authorList>
            <person name="Holert J."/>
        </authorList>
    </citation>
    <scope>NUCLEOTIDE SEQUENCE [LARGE SCALE GENOMIC DNA]</scope>
    <source>
        <strain evidence="5">BC3_2A</strain>
        <strain evidence="4">SB11_1A</strain>
    </source>
</reference>
<evidence type="ECO:0000259" key="2">
    <source>
        <dbReference type="Pfam" id="PF01408"/>
    </source>
</evidence>
<dbReference type="Proteomes" id="UP000435877">
    <property type="component" value="Unassembled WGS sequence"/>
</dbReference>
<dbReference type="RefSeq" id="WP_159267160.1">
    <property type="nucleotide sequence ID" value="NZ_CACSIK010000001.1"/>
</dbReference>
<evidence type="ECO:0000313" key="7">
    <source>
        <dbReference type="Proteomes" id="UP000439591"/>
    </source>
</evidence>
<dbReference type="SUPFAM" id="SSF55347">
    <property type="entry name" value="Glyceraldehyde-3-phosphate dehydrogenase-like, C-terminal domain"/>
    <property type="match status" value="1"/>
</dbReference>
<evidence type="ECO:0000313" key="5">
    <source>
        <dbReference type="EMBL" id="CAA0083947.1"/>
    </source>
</evidence>
<dbReference type="Proteomes" id="UP000439591">
    <property type="component" value="Unassembled WGS sequence"/>
</dbReference>
<evidence type="ECO:0000256" key="1">
    <source>
        <dbReference type="ARBA" id="ARBA00023002"/>
    </source>
</evidence>
<sequence>MDTKLKVLIHGTGFAGQGHADAFRSAGAEVVGIVGRTPSVLAEVAAKMEIPYSSTDWQAALQTCKPDIVSIATPGGAHYEPIKQAIEFGCHVFSDKPLTASGETSAELYQLAKQKGVKTAFAASFRYMAHILHAKQLVASGAIGEPVEVECISHFNLERDIPFGWSHRKEDGGGRLNNNFTHMISIVTSVIGEKILAIAGDVRDDLGKAPIVEGVHNFKTRRDFIPKDLNDPALEWGESNVEWSYTVLAKLESPFASKPVSALFKHGGLTPKFDENHIVFYGTKGAIFIKGHYGMGPLYFWDKNETWQELPIPQEIAEDLPNITGDTERNWHFLAREFVKDIRGEAFTPYPSFKEGSQYQQLIDLIRNNNNWTDVSHLQ</sequence>
<dbReference type="GO" id="GO:0000166">
    <property type="term" value="F:nucleotide binding"/>
    <property type="evidence" value="ECO:0007669"/>
    <property type="project" value="InterPro"/>
</dbReference>
<dbReference type="PANTHER" id="PTHR43818">
    <property type="entry name" value="BCDNA.GH03377"/>
    <property type="match status" value="1"/>
</dbReference>
<dbReference type="InterPro" id="IPR055170">
    <property type="entry name" value="GFO_IDH_MocA-like_dom"/>
</dbReference>
<keyword evidence="1 4" id="KW-0560">Oxidoreductase</keyword>
<dbReference type="OrthoDB" id="9781031at2"/>
<evidence type="ECO:0000313" key="6">
    <source>
        <dbReference type="Proteomes" id="UP000435877"/>
    </source>
</evidence>